<proteinExistence type="predicted"/>
<evidence type="ECO:0000259" key="1">
    <source>
        <dbReference type="PROSITE" id="PS50880"/>
    </source>
</evidence>
<dbReference type="GO" id="GO:0006364">
    <property type="term" value="P:rRNA processing"/>
    <property type="evidence" value="ECO:0007669"/>
    <property type="project" value="TreeGrafter"/>
</dbReference>
<evidence type="ECO:0000313" key="3">
    <source>
        <dbReference type="Proteomes" id="UP000197781"/>
    </source>
</evidence>
<dbReference type="GO" id="GO:0043822">
    <property type="term" value="F:ribonuclease M5 activity"/>
    <property type="evidence" value="ECO:0007669"/>
    <property type="project" value="TreeGrafter"/>
</dbReference>
<accession>A0A220MQY4</accession>
<evidence type="ECO:0000313" key="2">
    <source>
        <dbReference type="EMBL" id="ASJ57353.1"/>
    </source>
</evidence>
<dbReference type="EMBL" id="CP018145">
    <property type="protein sequence ID" value="ASJ57353.1"/>
    <property type="molecule type" value="Genomic_DNA"/>
</dbReference>
<dbReference type="SUPFAM" id="SSF110455">
    <property type="entry name" value="Toprim domain"/>
    <property type="match status" value="1"/>
</dbReference>
<dbReference type="PANTHER" id="PTHR39156:SF2">
    <property type="entry name" value="DNA PRIMASE (BACTERIAL TYPE) AND SMALL PRIMASE-LIKE PROTEINS"/>
    <property type="match status" value="1"/>
</dbReference>
<dbReference type="PANTHER" id="PTHR39156">
    <property type="entry name" value="RIBONUCLEASE M5"/>
    <property type="match status" value="1"/>
</dbReference>
<dbReference type="Gene3D" id="3.40.1360.10">
    <property type="match status" value="1"/>
</dbReference>
<dbReference type="SMART" id="SM00493">
    <property type="entry name" value="TOPRIM"/>
    <property type="match status" value="1"/>
</dbReference>
<dbReference type="AlphaFoldDB" id="A0A220MQY4"/>
<dbReference type="Proteomes" id="UP000197781">
    <property type="component" value="Chromosome"/>
</dbReference>
<dbReference type="PROSITE" id="PS50880">
    <property type="entry name" value="TOPRIM"/>
    <property type="match status" value="1"/>
</dbReference>
<protein>
    <recommendedName>
        <fullName evidence="1">Toprim domain-containing protein</fullName>
    </recommendedName>
</protein>
<gene>
    <name evidence="2" type="ORF">BP422_29875</name>
</gene>
<dbReference type="RefSeq" id="WP_088910802.1">
    <property type="nucleotide sequence ID" value="NZ_CP018145.1"/>
</dbReference>
<dbReference type="KEGG" id="bfm:BP422_29875"/>
<name>A0A220MQY4_9BACL</name>
<feature type="domain" description="Toprim" evidence="1">
    <location>
        <begin position="3"/>
        <end position="92"/>
    </location>
</feature>
<reference evidence="2 3" key="1">
    <citation type="submission" date="2016-11" db="EMBL/GenBank/DDBJ databases">
        <authorList>
            <person name="Jaros S."/>
            <person name="Januszkiewicz K."/>
            <person name="Wedrychowicz H."/>
        </authorList>
    </citation>
    <scope>NUCLEOTIDE SEQUENCE [LARGE SCALE GENOMIC DNA]</scope>
    <source>
        <strain evidence="2 3">NF2</strain>
    </source>
</reference>
<dbReference type="Pfam" id="PF01751">
    <property type="entry name" value="Toprim"/>
    <property type="match status" value="1"/>
</dbReference>
<dbReference type="InterPro" id="IPR006171">
    <property type="entry name" value="TOPRIM_dom"/>
</dbReference>
<organism evidence="2 3">
    <name type="scientific">Brevibacillus formosus</name>
    <dbReference type="NCBI Taxonomy" id="54913"/>
    <lineage>
        <taxon>Bacteria</taxon>
        <taxon>Bacillati</taxon>
        <taxon>Bacillota</taxon>
        <taxon>Bacilli</taxon>
        <taxon>Bacillales</taxon>
        <taxon>Paenibacillaceae</taxon>
        <taxon>Brevibacillus</taxon>
    </lineage>
</organism>
<sequence length="117" mass="13102">MAGCVMIVEGKTDKERLLRVLAEPVTILCTYGSYSLEKGEKLLTQTEAAEEIYIFTDEDDSGKKLRTKLRDDFPDAIHLHTPKIYREVADTPLSVLAEILERAGFAVIVPHPDLGDR</sequence>